<dbReference type="Proteomes" id="UP001597467">
    <property type="component" value="Unassembled WGS sequence"/>
</dbReference>
<feature type="region of interest" description="Disordered" evidence="1">
    <location>
        <begin position="146"/>
        <end position="172"/>
    </location>
</feature>
<evidence type="ECO:0000313" key="2">
    <source>
        <dbReference type="EMBL" id="MFD2541003.1"/>
    </source>
</evidence>
<gene>
    <name evidence="2" type="ORF">ACFSSB_01615</name>
</gene>
<organism evidence="2 3">
    <name type="scientific">Lacinutrix gracilariae</name>
    <dbReference type="NCBI Taxonomy" id="1747198"/>
    <lineage>
        <taxon>Bacteria</taxon>
        <taxon>Pseudomonadati</taxon>
        <taxon>Bacteroidota</taxon>
        <taxon>Flavobacteriia</taxon>
        <taxon>Flavobacteriales</taxon>
        <taxon>Flavobacteriaceae</taxon>
        <taxon>Lacinutrix</taxon>
    </lineage>
</organism>
<name>A0ABW5JXY2_9FLAO</name>
<protein>
    <submittedName>
        <fullName evidence="2">Uncharacterized protein</fullName>
    </submittedName>
</protein>
<keyword evidence="3" id="KW-1185">Reference proteome</keyword>
<dbReference type="EMBL" id="JBHULM010000001">
    <property type="protein sequence ID" value="MFD2541003.1"/>
    <property type="molecule type" value="Genomic_DNA"/>
</dbReference>
<evidence type="ECO:0000256" key="1">
    <source>
        <dbReference type="SAM" id="MobiDB-lite"/>
    </source>
</evidence>
<reference evidence="3" key="1">
    <citation type="journal article" date="2019" name="Int. J. Syst. Evol. Microbiol.">
        <title>The Global Catalogue of Microorganisms (GCM) 10K type strain sequencing project: providing services to taxonomists for standard genome sequencing and annotation.</title>
        <authorList>
            <consortium name="The Broad Institute Genomics Platform"/>
            <consortium name="The Broad Institute Genome Sequencing Center for Infectious Disease"/>
            <person name="Wu L."/>
            <person name="Ma J."/>
        </authorList>
    </citation>
    <scope>NUCLEOTIDE SEQUENCE [LARGE SCALE GENOMIC DNA]</scope>
    <source>
        <strain evidence="3">KCTC 42808</strain>
    </source>
</reference>
<proteinExistence type="predicted"/>
<evidence type="ECO:0000313" key="3">
    <source>
        <dbReference type="Proteomes" id="UP001597467"/>
    </source>
</evidence>
<dbReference type="RefSeq" id="WP_379900248.1">
    <property type="nucleotide sequence ID" value="NZ_JBHULM010000001.1"/>
</dbReference>
<accession>A0ABW5JXY2</accession>
<dbReference type="PROSITE" id="PS51257">
    <property type="entry name" value="PROKAR_LIPOPROTEIN"/>
    <property type="match status" value="1"/>
</dbReference>
<comment type="caution">
    <text evidence="2">The sequence shown here is derived from an EMBL/GenBank/DDBJ whole genome shotgun (WGS) entry which is preliminary data.</text>
</comment>
<sequence length="315" mass="35033">MKKLLFVISSVFMLFSCNDGDIITEELDFEDTFSACGELVFYKIKEDPAESISLQITSVTKSLDSLIATDENGELYITEEQYTINGTTNFFNYRRYDATPTDFFCDDVPSSDITITNDEESTTGTATVYISLTEDDDDGIAAELEDINGNGDLTDDDTDGDGIPNYLDEDDDGDNVLTRLEIDYDDLDGDDNPLTNPLNTDEADEIALGIDLVPNYLDPDDDGDGVLTINEENDTQDQDPTNDFTDPTVGADYLNNSVSTTVTATAYRDHDIQQTFEVTLEIINLELPSITYDYLDFGTLEDDSLIKERTVEIPF</sequence>